<dbReference type="Pfam" id="PF00665">
    <property type="entry name" value="rve"/>
    <property type="match status" value="1"/>
</dbReference>
<dbReference type="RefSeq" id="XP_026744683.1">
    <property type="nucleotide sequence ID" value="XM_026888882.1"/>
</dbReference>
<name>A0A7E5WV12_TRINI</name>
<dbReference type="PROSITE" id="PS50994">
    <property type="entry name" value="INTEGRASE"/>
    <property type="match status" value="1"/>
</dbReference>
<evidence type="ECO:0000259" key="1">
    <source>
        <dbReference type="PROSITE" id="PS50994"/>
    </source>
</evidence>
<evidence type="ECO:0000313" key="2">
    <source>
        <dbReference type="Proteomes" id="UP000322000"/>
    </source>
</evidence>
<accession>A0A7E5WV12</accession>
<dbReference type="PANTHER" id="PTHR47331:SF1">
    <property type="entry name" value="GAG-LIKE PROTEIN"/>
    <property type="match status" value="1"/>
</dbReference>
<dbReference type="InParanoid" id="A0A7E5WV12"/>
<proteinExistence type="predicted"/>
<dbReference type="InterPro" id="IPR036397">
    <property type="entry name" value="RNaseH_sf"/>
</dbReference>
<dbReference type="GO" id="GO:0015074">
    <property type="term" value="P:DNA integration"/>
    <property type="evidence" value="ECO:0007669"/>
    <property type="project" value="InterPro"/>
</dbReference>
<dbReference type="InterPro" id="IPR001584">
    <property type="entry name" value="Integrase_cat-core"/>
</dbReference>
<dbReference type="PANTHER" id="PTHR47331">
    <property type="entry name" value="PHD-TYPE DOMAIN-CONTAINING PROTEIN"/>
    <property type="match status" value="1"/>
</dbReference>
<dbReference type="InterPro" id="IPR012337">
    <property type="entry name" value="RNaseH-like_sf"/>
</dbReference>
<dbReference type="GeneID" id="113506020"/>
<reference evidence="3" key="1">
    <citation type="submission" date="2025-08" db="UniProtKB">
        <authorList>
            <consortium name="RefSeq"/>
        </authorList>
    </citation>
    <scope>IDENTIFICATION</scope>
</reference>
<keyword evidence="2" id="KW-1185">Reference proteome</keyword>
<dbReference type="OrthoDB" id="5986643at2759"/>
<organism evidence="2 3">
    <name type="scientific">Trichoplusia ni</name>
    <name type="common">Cabbage looper</name>
    <dbReference type="NCBI Taxonomy" id="7111"/>
    <lineage>
        <taxon>Eukaryota</taxon>
        <taxon>Metazoa</taxon>
        <taxon>Ecdysozoa</taxon>
        <taxon>Arthropoda</taxon>
        <taxon>Hexapoda</taxon>
        <taxon>Insecta</taxon>
        <taxon>Pterygota</taxon>
        <taxon>Neoptera</taxon>
        <taxon>Endopterygota</taxon>
        <taxon>Lepidoptera</taxon>
        <taxon>Glossata</taxon>
        <taxon>Ditrysia</taxon>
        <taxon>Noctuoidea</taxon>
        <taxon>Noctuidae</taxon>
        <taxon>Plusiinae</taxon>
        <taxon>Trichoplusia</taxon>
    </lineage>
</organism>
<dbReference type="Proteomes" id="UP000322000">
    <property type="component" value="Chromosome 28"/>
</dbReference>
<feature type="domain" description="Integrase catalytic" evidence="1">
    <location>
        <begin position="10"/>
        <end position="204"/>
    </location>
</feature>
<dbReference type="SUPFAM" id="SSF53098">
    <property type="entry name" value="Ribonuclease H-like"/>
    <property type="match status" value="1"/>
</dbReference>
<protein>
    <submittedName>
        <fullName evidence="3">Uncharacterized protein LOC113506020</fullName>
    </submittedName>
</protein>
<evidence type="ECO:0000313" key="3">
    <source>
        <dbReference type="RefSeq" id="XP_026744683.1"/>
    </source>
</evidence>
<dbReference type="Gene3D" id="3.30.420.10">
    <property type="entry name" value="Ribonuclease H-like superfamily/Ribonuclease H"/>
    <property type="match status" value="1"/>
</dbReference>
<gene>
    <name evidence="3" type="primary">LOC113506020</name>
</gene>
<dbReference type="AlphaFoldDB" id="A0A7E5WV12"/>
<sequence>MVDLPQQRATPSRPFTHTGVDFTGHVEIKLNKGRGVKTSKGYVVVFVCMATKAVHLELASDLTSETFLAAFQRMCARRGTPKHVYSDCGTNFIGASKILRNEFEYFQQELSPEFFTEIAKMEVEWYFNAPGWPSAGGLWEAAVKAMKHHLRRVLGDQKLTFEEFTTLLAKIEACLNSRPLCPLTEDPKEFQNYLTPGHFLTGSATLSLPVGDYSVVKISIYVNVGS</sequence>
<dbReference type="GO" id="GO:0003676">
    <property type="term" value="F:nucleic acid binding"/>
    <property type="evidence" value="ECO:0007669"/>
    <property type="project" value="InterPro"/>
</dbReference>
<dbReference type="KEGG" id="tnl:113506020"/>